<keyword evidence="2" id="KW-0812">Transmembrane</keyword>
<gene>
    <name evidence="3" type="ORF">PBRASI_LOCUS3351</name>
</gene>
<evidence type="ECO:0000256" key="1">
    <source>
        <dbReference type="SAM" id="MobiDB-lite"/>
    </source>
</evidence>
<keyword evidence="4" id="KW-1185">Reference proteome</keyword>
<proteinExistence type="predicted"/>
<feature type="region of interest" description="Disordered" evidence="1">
    <location>
        <begin position="168"/>
        <end position="189"/>
    </location>
</feature>
<evidence type="ECO:0000313" key="3">
    <source>
        <dbReference type="EMBL" id="CAG8515659.1"/>
    </source>
</evidence>
<name>A0A9N9A1E8_9GLOM</name>
<dbReference type="AlphaFoldDB" id="A0A9N9A1E8"/>
<dbReference type="OrthoDB" id="10485899at2759"/>
<sequence length="254" mass="27126">MSNPPKEGTSEWDQWCSQGNNADNNVTTRPTSANPLPTGSPSKTQNPTEGISSSSVIPSTVTSAALASNTVSANLSSNQTSSTISATFDAGNVDSQAASNPAAKAMKFWIPLIGVIVLVLIVFTIASCLGYQFVRRRKLKRQIKLATLGSLEKGSTDDELLNHCSSAGEVVSSQTDSSPRSSSDNIENPLSVDNVFSGKITVDALTSTMYYNGQVVPPIGTRIIPPEDQIRLDINETQPEEVRYNSRSLVFPET</sequence>
<organism evidence="3 4">
    <name type="scientific">Paraglomus brasilianum</name>
    <dbReference type="NCBI Taxonomy" id="144538"/>
    <lineage>
        <taxon>Eukaryota</taxon>
        <taxon>Fungi</taxon>
        <taxon>Fungi incertae sedis</taxon>
        <taxon>Mucoromycota</taxon>
        <taxon>Glomeromycotina</taxon>
        <taxon>Glomeromycetes</taxon>
        <taxon>Paraglomerales</taxon>
        <taxon>Paraglomeraceae</taxon>
        <taxon>Paraglomus</taxon>
    </lineage>
</organism>
<evidence type="ECO:0000256" key="2">
    <source>
        <dbReference type="SAM" id="Phobius"/>
    </source>
</evidence>
<feature type="transmembrane region" description="Helical" evidence="2">
    <location>
        <begin position="108"/>
        <end position="134"/>
    </location>
</feature>
<feature type="compositionally biased region" description="Polar residues" evidence="1">
    <location>
        <begin position="11"/>
        <end position="50"/>
    </location>
</feature>
<comment type="caution">
    <text evidence="3">The sequence shown here is derived from an EMBL/GenBank/DDBJ whole genome shotgun (WGS) entry which is preliminary data.</text>
</comment>
<protein>
    <submittedName>
        <fullName evidence="3">249_t:CDS:1</fullName>
    </submittedName>
</protein>
<dbReference type="EMBL" id="CAJVPI010000298">
    <property type="protein sequence ID" value="CAG8515659.1"/>
    <property type="molecule type" value="Genomic_DNA"/>
</dbReference>
<accession>A0A9N9A1E8</accession>
<reference evidence="3" key="1">
    <citation type="submission" date="2021-06" db="EMBL/GenBank/DDBJ databases">
        <authorList>
            <person name="Kallberg Y."/>
            <person name="Tangrot J."/>
            <person name="Rosling A."/>
        </authorList>
    </citation>
    <scope>NUCLEOTIDE SEQUENCE</scope>
    <source>
        <strain evidence="3">BR232B</strain>
    </source>
</reference>
<feature type="compositionally biased region" description="Low complexity" evidence="1">
    <location>
        <begin position="172"/>
        <end position="183"/>
    </location>
</feature>
<evidence type="ECO:0000313" key="4">
    <source>
        <dbReference type="Proteomes" id="UP000789739"/>
    </source>
</evidence>
<keyword evidence="2" id="KW-0472">Membrane</keyword>
<dbReference type="Proteomes" id="UP000789739">
    <property type="component" value="Unassembled WGS sequence"/>
</dbReference>
<dbReference type="CDD" id="cd12087">
    <property type="entry name" value="TM_EGFR-like"/>
    <property type="match status" value="1"/>
</dbReference>
<keyword evidence="2" id="KW-1133">Transmembrane helix</keyword>
<feature type="region of interest" description="Disordered" evidence="1">
    <location>
        <begin position="1"/>
        <end position="55"/>
    </location>
</feature>